<keyword evidence="3 5" id="KW-0732">Signal</keyword>
<comment type="subunit">
    <text evidence="1">Monomer.</text>
</comment>
<organism evidence="6 7">
    <name type="scientific">Actinobacillus indolicus</name>
    <dbReference type="NCBI Taxonomy" id="51049"/>
    <lineage>
        <taxon>Bacteria</taxon>
        <taxon>Pseudomonadati</taxon>
        <taxon>Pseudomonadota</taxon>
        <taxon>Gammaproteobacteria</taxon>
        <taxon>Pasteurellales</taxon>
        <taxon>Pasteurellaceae</taxon>
        <taxon>Actinobacillus</taxon>
    </lineage>
</organism>
<keyword evidence="2" id="KW-0813">Transport</keyword>
<evidence type="ECO:0000256" key="5">
    <source>
        <dbReference type="SAM" id="SignalP"/>
    </source>
</evidence>
<evidence type="ECO:0000256" key="3">
    <source>
        <dbReference type="ARBA" id="ARBA00022729"/>
    </source>
</evidence>
<evidence type="ECO:0000313" key="7">
    <source>
        <dbReference type="Proteomes" id="UP000294444"/>
    </source>
</evidence>
<proteinExistence type="predicted"/>
<dbReference type="InterPro" id="IPR004564">
    <property type="entry name" value="OM_lipoprot_carrier_LolA-like"/>
</dbReference>
<reference evidence="6 7" key="1">
    <citation type="submission" date="2019-03" db="EMBL/GenBank/DDBJ databases">
        <authorList>
            <person name="Che Y."/>
            <person name="Zhou L."/>
        </authorList>
    </citation>
    <scope>NUCLEOTIDE SEQUENCE [LARGE SCALE GENOMIC DNA]</scope>
    <source>
        <strain evidence="6 7">AIFJ1607</strain>
    </source>
</reference>
<gene>
    <name evidence="6" type="ORF">EXH44_06760</name>
</gene>
<dbReference type="CDD" id="cd16325">
    <property type="entry name" value="LolA"/>
    <property type="match status" value="1"/>
</dbReference>
<evidence type="ECO:0000256" key="4">
    <source>
        <dbReference type="ARBA" id="ARBA00022927"/>
    </source>
</evidence>
<dbReference type="AlphaFoldDB" id="A0A4P7CIZ8"/>
<dbReference type="KEGG" id="aio:EXH44_06760"/>
<dbReference type="PANTHER" id="PTHR35869:SF1">
    <property type="entry name" value="OUTER-MEMBRANE LIPOPROTEIN CARRIER PROTEIN"/>
    <property type="match status" value="1"/>
</dbReference>
<dbReference type="Proteomes" id="UP000294444">
    <property type="component" value="Chromosome"/>
</dbReference>
<evidence type="ECO:0000256" key="2">
    <source>
        <dbReference type="ARBA" id="ARBA00022448"/>
    </source>
</evidence>
<name>A0A4P7CIZ8_9PAST</name>
<dbReference type="Pfam" id="PF03548">
    <property type="entry name" value="LolA"/>
    <property type="match status" value="1"/>
</dbReference>
<dbReference type="SUPFAM" id="SSF89392">
    <property type="entry name" value="Prokaryotic lipoproteins and lipoprotein localization factors"/>
    <property type="match status" value="1"/>
</dbReference>
<feature type="chain" id="PRO_5020266263" evidence="5">
    <location>
        <begin position="19"/>
        <end position="194"/>
    </location>
</feature>
<keyword evidence="4" id="KW-0653">Protein transport</keyword>
<dbReference type="PANTHER" id="PTHR35869">
    <property type="entry name" value="OUTER-MEMBRANE LIPOPROTEIN CARRIER PROTEIN"/>
    <property type="match status" value="1"/>
</dbReference>
<feature type="signal peptide" evidence="5">
    <location>
        <begin position="1"/>
        <end position="18"/>
    </location>
</feature>
<keyword evidence="6" id="KW-0449">Lipoprotein</keyword>
<accession>A0A4P7CIZ8</accession>
<sequence length="194" mass="21944">MKKLITFAFLLFSPLVFAFSQQDLITQLQKPNNLQGDFTQQRFLKAMSKPITSTGQFVLVKNQGLLWQMQKPFASQLRVKKEEISHWNGSQWVNNQKLGQSEQINLFLGLLSGDISALSSQFDLALSGDAKNWILTLTPNSLLMKQIFTHIVIGGDEVVKQIELNETQGDRTLIRFEKIQQNQPLSASVSKALH</sequence>
<dbReference type="InterPro" id="IPR029046">
    <property type="entry name" value="LolA/LolB/LppX"/>
</dbReference>
<dbReference type="EMBL" id="CP038145">
    <property type="protein sequence ID" value="QBQ63954.1"/>
    <property type="molecule type" value="Genomic_DNA"/>
</dbReference>
<protein>
    <submittedName>
        <fullName evidence="6">Outer membrane lipoprotein carrier protein LolA</fullName>
    </submittedName>
</protein>
<dbReference type="Gene3D" id="2.50.20.10">
    <property type="entry name" value="Lipoprotein localisation LolA/LolB/LppX"/>
    <property type="match status" value="1"/>
</dbReference>
<dbReference type="GO" id="GO:0015031">
    <property type="term" value="P:protein transport"/>
    <property type="evidence" value="ECO:0007669"/>
    <property type="project" value="UniProtKB-KW"/>
</dbReference>
<evidence type="ECO:0000313" key="6">
    <source>
        <dbReference type="EMBL" id="QBQ63954.1"/>
    </source>
</evidence>
<dbReference type="RefSeq" id="WP_162856785.1">
    <property type="nucleotide sequence ID" value="NZ_CP038145.1"/>
</dbReference>
<keyword evidence="7" id="KW-1185">Reference proteome</keyword>
<evidence type="ECO:0000256" key="1">
    <source>
        <dbReference type="ARBA" id="ARBA00011245"/>
    </source>
</evidence>